<evidence type="ECO:0000256" key="2">
    <source>
        <dbReference type="ARBA" id="ARBA00022729"/>
    </source>
</evidence>
<dbReference type="NCBIfam" id="TIGR01098">
    <property type="entry name" value="3A0109s03R"/>
    <property type="match status" value="1"/>
</dbReference>
<gene>
    <name evidence="4" type="primary">phnD</name>
    <name evidence="4" type="ORF">MUN78_01050</name>
</gene>
<evidence type="ECO:0000256" key="3">
    <source>
        <dbReference type="SAM" id="SignalP"/>
    </source>
</evidence>
<reference evidence="4 5" key="1">
    <citation type="submission" date="2022-04" db="EMBL/GenBank/DDBJ databases">
        <title>Leucobacter sp. isolated from rhizosphere of garlic.</title>
        <authorList>
            <person name="Won M."/>
            <person name="Lee C.-M."/>
            <person name="Woen H.-Y."/>
            <person name="Kwon S.-W."/>
        </authorList>
    </citation>
    <scope>NUCLEOTIDE SEQUENCE [LARGE SCALE GENOMIC DNA]</scope>
    <source>
        <strain evidence="4 5">H21R-40</strain>
    </source>
</reference>
<feature type="chain" id="PRO_5046249994" evidence="3">
    <location>
        <begin position="23"/>
        <end position="330"/>
    </location>
</feature>
<accession>A0ABY4FMG1</accession>
<dbReference type="PROSITE" id="PS51257">
    <property type="entry name" value="PROKAR_LIPOPROTEIN"/>
    <property type="match status" value="1"/>
</dbReference>
<evidence type="ECO:0000313" key="5">
    <source>
        <dbReference type="Proteomes" id="UP000831786"/>
    </source>
</evidence>
<dbReference type="Gene3D" id="3.40.190.10">
    <property type="entry name" value="Periplasmic binding protein-like II"/>
    <property type="match status" value="2"/>
</dbReference>
<dbReference type="RefSeq" id="WP_244728208.1">
    <property type="nucleotide sequence ID" value="NZ_CP095045.1"/>
</dbReference>
<organism evidence="4 5">
    <name type="scientific">Leucobacter allii</name>
    <dbReference type="NCBI Taxonomy" id="2932247"/>
    <lineage>
        <taxon>Bacteria</taxon>
        <taxon>Bacillati</taxon>
        <taxon>Actinomycetota</taxon>
        <taxon>Actinomycetes</taxon>
        <taxon>Micrococcales</taxon>
        <taxon>Microbacteriaceae</taxon>
        <taxon>Leucobacter</taxon>
    </lineage>
</organism>
<keyword evidence="2 3" id="KW-0732">Signal</keyword>
<dbReference type="InterPro" id="IPR005770">
    <property type="entry name" value="PhnD"/>
</dbReference>
<comment type="similarity">
    <text evidence="1">Belongs to the phosphate/phosphite/phosphonate binding protein family.</text>
</comment>
<dbReference type="PANTHER" id="PTHR35841:SF1">
    <property type="entry name" value="PHOSPHONATES-BINDING PERIPLASMIC PROTEIN"/>
    <property type="match status" value="1"/>
</dbReference>
<dbReference type="Proteomes" id="UP000831786">
    <property type="component" value="Chromosome"/>
</dbReference>
<dbReference type="SUPFAM" id="SSF53850">
    <property type="entry name" value="Periplasmic binding protein-like II"/>
    <property type="match status" value="1"/>
</dbReference>
<dbReference type="PANTHER" id="PTHR35841">
    <property type="entry name" value="PHOSPHONATES-BINDING PERIPLASMIC PROTEIN"/>
    <property type="match status" value="1"/>
</dbReference>
<feature type="signal peptide" evidence="3">
    <location>
        <begin position="1"/>
        <end position="22"/>
    </location>
</feature>
<evidence type="ECO:0000256" key="1">
    <source>
        <dbReference type="ARBA" id="ARBA00007162"/>
    </source>
</evidence>
<protein>
    <submittedName>
        <fullName evidence="4">Phosphate/phosphite/phosphonate ABC transporter substrate-binding protein</fullName>
    </submittedName>
</protein>
<keyword evidence="5" id="KW-1185">Reference proteome</keyword>
<proteinExistence type="inferred from homology"/>
<name>A0ABY4FMG1_9MICO</name>
<dbReference type="Pfam" id="PF12974">
    <property type="entry name" value="Phosphonate-bd"/>
    <property type="match status" value="1"/>
</dbReference>
<dbReference type="EMBL" id="CP095045">
    <property type="protein sequence ID" value="UOQ57463.1"/>
    <property type="molecule type" value="Genomic_DNA"/>
</dbReference>
<evidence type="ECO:0000313" key="4">
    <source>
        <dbReference type="EMBL" id="UOQ57463.1"/>
    </source>
</evidence>
<sequence length="330" mass="33834">MRKSLPALAAILSAGLLLTACGQSPNARTDDAAGGDPSELVFAVVPTDDSSELEKSFEPVVAAIEEATGIPTSIQAVSTNSGVIEAQVAERVDIATYGAFSYYLASSVADVTPVAMDQRTPEPGSGAVQSYGVVAAGSDIAEIADVAGANVCFTDPASTTGYLTAAVALQEAGIDPESEITPVFVGSHDVAVTQMLAGDCDVAFVAGTFIDDILPARGVISEGDTSTIWKSDGIPGTPIVLGDWLSDDLRAQITEAVTGTDAVQAHAAGLCETQTREAPPEWGEEYAGETACLWGGTQAFAFEPADDETYAVISDICSVLDADVCRGEEA</sequence>